<comment type="caution">
    <text evidence="4">The sequence shown here is derived from an EMBL/GenBank/DDBJ whole genome shotgun (WGS) entry which is preliminary data.</text>
</comment>
<name>A0ABS7QY47_9ACTN</name>
<protein>
    <submittedName>
        <fullName evidence="4">Uncharacterized protein</fullName>
    </submittedName>
</protein>
<accession>A0ABS7QY47</accession>
<organism evidence="4 5">
    <name type="scientific">Streptantibioticus parmotrematis</name>
    <dbReference type="NCBI Taxonomy" id="2873249"/>
    <lineage>
        <taxon>Bacteria</taxon>
        <taxon>Bacillati</taxon>
        <taxon>Actinomycetota</taxon>
        <taxon>Actinomycetes</taxon>
        <taxon>Kitasatosporales</taxon>
        <taxon>Streptomycetaceae</taxon>
        <taxon>Streptantibioticus</taxon>
    </lineage>
</organism>
<feature type="signal peptide" evidence="3">
    <location>
        <begin position="1"/>
        <end position="26"/>
    </location>
</feature>
<gene>
    <name evidence="4" type="ORF">K7472_25290</name>
</gene>
<dbReference type="Proteomes" id="UP001198565">
    <property type="component" value="Unassembled WGS sequence"/>
</dbReference>
<evidence type="ECO:0000256" key="3">
    <source>
        <dbReference type="SAM" id="SignalP"/>
    </source>
</evidence>
<proteinExistence type="predicted"/>
<keyword evidence="2" id="KW-0812">Transmembrane</keyword>
<evidence type="ECO:0000313" key="4">
    <source>
        <dbReference type="EMBL" id="MBY8888128.1"/>
    </source>
</evidence>
<sequence length="441" mass="43854">MRRHHRFAALALPAALAALAALGALAATAPPLALSARAASTDAGAAATPVWVPDGVEVHGSAGPGDPPRLETGRAYRDGLAKGESKYYAVRLDAASTAYLSVFAVPRPGSRVSFIDGVSLRLLSSGGALCDAYDARFGADDATAPVGGAVRRVAGADGPCHGAGTYLLVVERDSAGTSSGDVWPLDIRFMNEPGVAGAGASGAAAGGGAGSPEGFVSSPPPTVTTAPRPLSGAVAMDAAARVPGTGVYTDRLAPGVTHYFRVPVDWGQSLSVTAAFGAAHVTRAGGFTGGGVSVTVYDPARGYAGGDAASYTGTSAAVTAQTPPVRYANRWSQDPRVNGSPVAGWYYVQVGVHPQVASYTSGTVPVTLRVAVSGAPQAGPRYVSALTGTGFGVTGVAVPGAGPSGTARPRLRALGYAALGAGTVLVAGIGAWVLRARRVPG</sequence>
<keyword evidence="2" id="KW-0472">Membrane</keyword>
<feature type="chain" id="PRO_5046268764" evidence="3">
    <location>
        <begin position="27"/>
        <end position="441"/>
    </location>
</feature>
<keyword evidence="3" id="KW-0732">Signal</keyword>
<feature type="region of interest" description="Disordered" evidence="1">
    <location>
        <begin position="200"/>
        <end position="227"/>
    </location>
</feature>
<evidence type="ECO:0000256" key="2">
    <source>
        <dbReference type="SAM" id="Phobius"/>
    </source>
</evidence>
<dbReference type="RefSeq" id="WP_222980858.1">
    <property type="nucleotide sequence ID" value="NZ_JAINVZ010000021.1"/>
</dbReference>
<keyword evidence="2" id="KW-1133">Transmembrane helix</keyword>
<dbReference type="EMBL" id="JAINVZ010000021">
    <property type="protein sequence ID" value="MBY8888128.1"/>
    <property type="molecule type" value="Genomic_DNA"/>
</dbReference>
<reference evidence="4 5" key="1">
    <citation type="submission" date="2021-08" db="EMBL/GenBank/DDBJ databases">
        <title>Streptomyces sp. PTM05 isolated from lichen.</title>
        <authorList>
            <person name="Somphong A."/>
            <person name="Phongsopitanun W."/>
            <person name="Tanasupawat S."/>
        </authorList>
    </citation>
    <scope>NUCLEOTIDE SEQUENCE [LARGE SCALE GENOMIC DNA]</scope>
    <source>
        <strain evidence="4 5">Ptm05</strain>
    </source>
</reference>
<feature type="transmembrane region" description="Helical" evidence="2">
    <location>
        <begin position="413"/>
        <end position="434"/>
    </location>
</feature>
<evidence type="ECO:0000256" key="1">
    <source>
        <dbReference type="SAM" id="MobiDB-lite"/>
    </source>
</evidence>
<evidence type="ECO:0000313" key="5">
    <source>
        <dbReference type="Proteomes" id="UP001198565"/>
    </source>
</evidence>
<feature type="compositionally biased region" description="Gly residues" evidence="1">
    <location>
        <begin position="200"/>
        <end position="211"/>
    </location>
</feature>
<keyword evidence="5" id="KW-1185">Reference proteome</keyword>